<dbReference type="GO" id="GO:0005524">
    <property type="term" value="F:ATP binding"/>
    <property type="evidence" value="ECO:0007669"/>
    <property type="project" value="UniProtKB-KW"/>
</dbReference>
<dbReference type="CDD" id="cd19491">
    <property type="entry name" value="XRCC3"/>
    <property type="match status" value="1"/>
</dbReference>
<feature type="domain" description="RecA family profile 1" evidence="7">
    <location>
        <begin position="78"/>
        <end position="252"/>
    </location>
</feature>
<dbReference type="InterPro" id="IPR016467">
    <property type="entry name" value="DNA_recomb/repair_RecA-like"/>
</dbReference>
<evidence type="ECO:0000256" key="4">
    <source>
        <dbReference type="ARBA" id="ARBA00022840"/>
    </source>
</evidence>
<dbReference type="GO" id="GO:0140664">
    <property type="term" value="F:ATP-dependent DNA damage sensor activity"/>
    <property type="evidence" value="ECO:0007669"/>
    <property type="project" value="InterPro"/>
</dbReference>
<evidence type="ECO:0000256" key="5">
    <source>
        <dbReference type="ARBA" id="ARBA00023204"/>
    </source>
</evidence>
<dbReference type="GO" id="GO:0033065">
    <property type="term" value="C:Rad51C-XRCC3 complex"/>
    <property type="evidence" value="ECO:0007669"/>
    <property type="project" value="TreeGrafter"/>
</dbReference>
<dbReference type="GO" id="GO:0000400">
    <property type="term" value="F:four-way junction DNA binding"/>
    <property type="evidence" value="ECO:0007669"/>
    <property type="project" value="TreeGrafter"/>
</dbReference>
<organism evidence="8">
    <name type="scientific">Clastoptera arizonana</name>
    <name type="common">Arizona spittle bug</name>
    <dbReference type="NCBI Taxonomy" id="38151"/>
    <lineage>
        <taxon>Eukaryota</taxon>
        <taxon>Metazoa</taxon>
        <taxon>Ecdysozoa</taxon>
        <taxon>Arthropoda</taxon>
        <taxon>Hexapoda</taxon>
        <taxon>Insecta</taxon>
        <taxon>Pterygota</taxon>
        <taxon>Neoptera</taxon>
        <taxon>Paraneoptera</taxon>
        <taxon>Hemiptera</taxon>
        <taxon>Auchenorrhyncha</taxon>
        <taxon>Cercopoidea</taxon>
        <taxon>Clastopteridae</taxon>
        <taxon>Clastoptera</taxon>
    </lineage>
</organism>
<dbReference type="SUPFAM" id="SSF52540">
    <property type="entry name" value="P-loop containing nucleoside triphosphate hydrolases"/>
    <property type="match status" value="1"/>
</dbReference>
<evidence type="ECO:0000256" key="1">
    <source>
        <dbReference type="ARBA" id="ARBA00004123"/>
    </source>
</evidence>
<dbReference type="AlphaFoldDB" id="A0A1B6E893"/>
<dbReference type="GO" id="GO:0005657">
    <property type="term" value="C:replication fork"/>
    <property type="evidence" value="ECO:0007669"/>
    <property type="project" value="TreeGrafter"/>
</dbReference>
<dbReference type="GO" id="GO:0090656">
    <property type="term" value="P:t-circle formation"/>
    <property type="evidence" value="ECO:0007669"/>
    <property type="project" value="TreeGrafter"/>
</dbReference>
<dbReference type="PROSITE" id="PS50162">
    <property type="entry name" value="RECA_2"/>
    <property type="match status" value="1"/>
</dbReference>
<dbReference type="Pfam" id="PF08423">
    <property type="entry name" value="Rad51"/>
    <property type="match status" value="1"/>
</dbReference>
<keyword evidence="6" id="KW-0539">Nucleus</keyword>
<keyword evidence="3" id="KW-0227">DNA damage</keyword>
<protein>
    <recommendedName>
        <fullName evidence="7">RecA family profile 1 domain-containing protein</fullName>
    </recommendedName>
</protein>
<reference evidence="8" key="1">
    <citation type="submission" date="2015-12" db="EMBL/GenBank/DDBJ databases">
        <title>De novo transcriptome assembly of four potential Pierce s Disease insect vectors from Arizona vineyards.</title>
        <authorList>
            <person name="Tassone E.E."/>
        </authorList>
    </citation>
    <scope>NUCLEOTIDE SEQUENCE</scope>
</reference>
<gene>
    <name evidence="8" type="ORF">g.28839</name>
</gene>
<dbReference type="PANTHER" id="PTHR46487:SF1">
    <property type="entry name" value="DNA REPAIR PROTEIN XRCC3"/>
    <property type="match status" value="1"/>
</dbReference>
<dbReference type="InterPro" id="IPR027417">
    <property type="entry name" value="P-loop_NTPase"/>
</dbReference>
<dbReference type="GO" id="GO:0000722">
    <property type="term" value="P:telomere maintenance via recombination"/>
    <property type="evidence" value="ECO:0007669"/>
    <property type="project" value="TreeGrafter"/>
</dbReference>
<accession>A0A1B6E893</accession>
<evidence type="ECO:0000259" key="7">
    <source>
        <dbReference type="PROSITE" id="PS50162"/>
    </source>
</evidence>
<evidence type="ECO:0000313" key="8">
    <source>
        <dbReference type="EMBL" id="JAS34115.1"/>
    </source>
</evidence>
<evidence type="ECO:0000256" key="3">
    <source>
        <dbReference type="ARBA" id="ARBA00022763"/>
    </source>
</evidence>
<dbReference type="EMBL" id="GEDC01003183">
    <property type="protein sequence ID" value="JAS34115.1"/>
    <property type="molecule type" value="Transcribed_RNA"/>
</dbReference>
<dbReference type="Gene3D" id="3.40.50.300">
    <property type="entry name" value="P-loop containing nucleotide triphosphate hydrolases"/>
    <property type="match status" value="1"/>
</dbReference>
<keyword evidence="5" id="KW-0234">DNA repair</keyword>
<name>A0A1B6E893_9HEMI</name>
<proteinExistence type="predicted"/>
<evidence type="ECO:0000256" key="2">
    <source>
        <dbReference type="ARBA" id="ARBA00022741"/>
    </source>
</evidence>
<dbReference type="InterPro" id="IPR013632">
    <property type="entry name" value="Rad51_C"/>
</dbReference>
<sequence length="320" mass="35326">MTDSNLRILDQRTQEKLEKAGLLSNKAIIKFSIQELSKLLDVSQTDAKKVLQASARGLIKQGFISESELIRNKTYSKKWRRLTLGCNILDMTVRGGISVCGITELAGESGCGKTQLCLQLAITVQLHEDNGGFNSGAVFICTEDKFPSSRLQQIIHSSPLSSQQNIKFTDNIFIEHIADSEGLKHCVISKLPELLTVHKIGLIVIDSIAAVFRAEYNYNEGRERAKDLRTIGLQLHLISNKYNISVVCINQVTDLPSNLGEVDGTHRIPAMGLAWANLITCRLLMTKTDPHRNFSVEFAPDLPASSCQYVISKTGVKGLS</sequence>
<dbReference type="InterPro" id="IPR020588">
    <property type="entry name" value="RecA_ATP-bd"/>
</dbReference>
<dbReference type="PANTHER" id="PTHR46487">
    <property type="entry name" value="DNA REPAIR PROTEIN XRCC3"/>
    <property type="match status" value="1"/>
</dbReference>
<dbReference type="GO" id="GO:0071140">
    <property type="term" value="P:resolution of mitotic recombination intermediates"/>
    <property type="evidence" value="ECO:0007669"/>
    <property type="project" value="TreeGrafter"/>
</dbReference>
<keyword evidence="2" id="KW-0547">Nucleotide-binding</keyword>
<comment type="subcellular location">
    <subcellularLocation>
        <location evidence="1">Nucleus</location>
    </subcellularLocation>
</comment>
<dbReference type="GO" id="GO:0045003">
    <property type="term" value="P:double-strand break repair via synthesis-dependent strand annealing"/>
    <property type="evidence" value="ECO:0007669"/>
    <property type="project" value="TreeGrafter"/>
</dbReference>
<keyword evidence="4" id="KW-0067">ATP-binding</keyword>
<dbReference type="InterPro" id="IPR047348">
    <property type="entry name" value="XRCC3-like_C"/>
</dbReference>
<evidence type="ECO:0000256" key="6">
    <source>
        <dbReference type="ARBA" id="ARBA00023242"/>
    </source>
</evidence>
<dbReference type="PIRSF" id="PIRSF005856">
    <property type="entry name" value="Rad51"/>
    <property type="match status" value="1"/>
</dbReference>
<dbReference type="Gene3D" id="1.10.150.20">
    <property type="entry name" value="5' to 3' exonuclease, C-terminal subdomain"/>
    <property type="match status" value="1"/>
</dbReference>